<dbReference type="PANTHER" id="PTHR35567:SF1">
    <property type="entry name" value="CONSERVED FUNGAL PROTEIN (AFU_ORTHOLOGUE AFUA_1G14230)"/>
    <property type="match status" value="1"/>
</dbReference>
<dbReference type="OrthoDB" id="1859733at2759"/>
<dbReference type="AlphaFoldDB" id="A0A2V1D0Y4"/>
<name>A0A2V1D0Y4_9PLEO</name>
<reference evidence="2 3" key="1">
    <citation type="journal article" date="2018" name="Sci. Rep.">
        <title>Comparative genomics provides insights into the lifestyle and reveals functional heterogeneity of dark septate endophytic fungi.</title>
        <authorList>
            <person name="Knapp D.G."/>
            <person name="Nemeth J.B."/>
            <person name="Barry K."/>
            <person name="Hainaut M."/>
            <person name="Henrissat B."/>
            <person name="Johnson J."/>
            <person name="Kuo A."/>
            <person name="Lim J.H.P."/>
            <person name="Lipzen A."/>
            <person name="Nolan M."/>
            <person name="Ohm R.A."/>
            <person name="Tamas L."/>
            <person name="Grigoriev I.V."/>
            <person name="Spatafora J.W."/>
            <person name="Nagy L.G."/>
            <person name="Kovacs G.M."/>
        </authorList>
    </citation>
    <scope>NUCLEOTIDE SEQUENCE [LARGE SCALE GENOMIC DNA]</scope>
    <source>
        <strain evidence="2 3">DSE2036</strain>
    </source>
</reference>
<sequence>MRFCRSYRAVLVLPLLHSVASHAANLASLAAKYPPSTLPAPEGLHLKYVVLGKDNDLWLGSHFFTQIDANASLPTFSLDRAQESPFPVAIVSKQEAADAPGCTCCSPMCENNVQWLRLVDDNDMSVGNIDTVYRVETAGGSRPATCKGQEKAFEVPYTAQYWMYSNET</sequence>
<evidence type="ECO:0000256" key="1">
    <source>
        <dbReference type="SAM" id="SignalP"/>
    </source>
</evidence>
<gene>
    <name evidence="2" type="ORF">DM02DRAFT_722316</name>
</gene>
<accession>A0A2V1D0Y4</accession>
<dbReference type="PANTHER" id="PTHR35567">
    <property type="entry name" value="MALATE DEHYDROGENASE (AFU_ORTHOLOGUE AFUA_2G13800)"/>
    <property type="match status" value="1"/>
</dbReference>
<evidence type="ECO:0000313" key="2">
    <source>
        <dbReference type="EMBL" id="PVH91692.1"/>
    </source>
</evidence>
<proteinExistence type="predicted"/>
<organism evidence="2 3">
    <name type="scientific">Periconia macrospinosa</name>
    <dbReference type="NCBI Taxonomy" id="97972"/>
    <lineage>
        <taxon>Eukaryota</taxon>
        <taxon>Fungi</taxon>
        <taxon>Dikarya</taxon>
        <taxon>Ascomycota</taxon>
        <taxon>Pezizomycotina</taxon>
        <taxon>Dothideomycetes</taxon>
        <taxon>Pleosporomycetidae</taxon>
        <taxon>Pleosporales</taxon>
        <taxon>Massarineae</taxon>
        <taxon>Periconiaceae</taxon>
        <taxon>Periconia</taxon>
    </lineage>
</organism>
<feature type="chain" id="PRO_5015984082" evidence="1">
    <location>
        <begin position="24"/>
        <end position="168"/>
    </location>
</feature>
<keyword evidence="3" id="KW-1185">Reference proteome</keyword>
<dbReference type="Pfam" id="PF11937">
    <property type="entry name" value="DUF3455"/>
    <property type="match status" value="1"/>
</dbReference>
<dbReference type="InterPro" id="IPR021851">
    <property type="entry name" value="DUF3455"/>
</dbReference>
<dbReference type="Proteomes" id="UP000244855">
    <property type="component" value="Unassembled WGS sequence"/>
</dbReference>
<protein>
    <submittedName>
        <fullName evidence="2">Uncharacterized protein</fullName>
    </submittedName>
</protein>
<feature type="signal peptide" evidence="1">
    <location>
        <begin position="1"/>
        <end position="23"/>
    </location>
</feature>
<evidence type="ECO:0000313" key="3">
    <source>
        <dbReference type="Proteomes" id="UP000244855"/>
    </source>
</evidence>
<keyword evidence="1" id="KW-0732">Signal</keyword>
<dbReference type="EMBL" id="KZ805799">
    <property type="protein sequence ID" value="PVH91692.1"/>
    <property type="molecule type" value="Genomic_DNA"/>
</dbReference>